<name>A0A914I0T7_GLORO</name>
<dbReference type="AlphaFoldDB" id="A0A914I0T7"/>
<keyword evidence="1" id="KW-1185">Reference proteome</keyword>
<proteinExistence type="predicted"/>
<accession>A0A914I0T7</accession>
<sequence>MDDIGTGNLAYEEIGREINEGLQVSGKPLDERLIHLAKAEEMILKQDEGALLCHFVYREGLQERLRSIQKSHSNIKLGND</sequence>
<dbReference type="Proteomes" id="UP000887572">
    <property type="component" value="Unplaced"/>
</dbReference>
<evidence type="ECO:0000313" key="1">
    <source>
        <dbReference type="Proteomes" id="UP000887572"/>
    </source>
</evidence>
<protein>
    <submittedName>
        <fullName evidence="2">Uncharacterized protein</fullName>
    </submittedName>
</protein>
<reference evidence="2" key="1">
    <citation type="submission" date="2022-11" db="UniProtKB">
        <authorList>
            <consortium name="WormBaseParasite"/>
        </authorList>
    </citation>
    <scope>IDENTIFICATION</scope>
</reference>
<dbReference type="WBParaSite" id="Gr19_v10_g5824.t1">
    <property type="protein sequence ID" value="Gr19_v10_g5824.t1"/>
    <property type="gene ID" value="Gr19_v10_g5824"/>
</dbReference>
<organism evidence="1 2">
    <name type="scientific">Globodera rostochiensis</name>
    <name type="common">Golden nematode worm</name>
    <name type="synonym">Heterodera rostochiensis</name>
    <dbReference type="NCBI Taxonomy" id="31243"/>
    <lineage>
        <taxon>Eukaryota</taxon>
        <taxon>Metazoa</taxon>
        <taxon>Ecdysozoa</taxon>
        <taxon>Nematoda</taxon>
        <taxon>Chromadorea</taxon>
        <taxon>Rhabditida</taxon>
        <taxon>Tylenchina</taxon>
        <taxon>Tylenchomorpha</taxon>
        <taxon>Tylenchoidea</taxon>
        <taxon>Heteroderidae</taxon>
        <taxon>Heteroderinae</taxon>
        <taxon>Globodera</taxon>
    </lineage>
</organism>
<evidence type="ECO:0000313" key="2">
    <source>
        <dbReference type="WBParaSite" id="Gr19_v10_g5824.t1"/>
    </source>
</evidence>